<evidence type="ECO:0000256" key="1">
    <source>
        <dbReference type="SAM" id="MobiDB-lite"/>
    </source>
</evidence>
<dbReference type="OrthoDB" id="10424249at2759"/>
<dbReference type="EMBL" id="MU001508">
    <property type="protein sequence ID" value="KAF2439886.1"/>
    <property type="molecule type" value="Genomic_DNA"/>
</dbReference>
<evidence type="ECO:0000313" key="3">
    <source>
        <dbReference type="Proteomes" id="UP000799764"/>
    </source>
</evidence>
<dbReference type="Proteomes" id="UP000799764">
    <property type="component" value="Unassembled WGS sequence"/>
</dbReference>
<organism evidence="2 3">
    <name type="scientific">Karstenula rhodostoma CBS 690.94</name>
    <dbReference type="NCBI Taxonomy" id="1392251"/>
    <lineage>
        <taxon>Eukaryota</taxon>
        <taxon>Fungi</taxon>
        <taxon>Dikarya</taxon>
        <taxon>Ascomycota</taxon>
        <taxon>Pezizomycotina</taxon>
        <taxon>Dothideomycetes</taxon>
        <taxon>Pleosporomycetidae</taxon>
        <taxon>Pleosporales</taxon>
        <taxon>Massarineae</taxon>
        <taxon>Didymosphaeriaceae</taxon>
        <taxon>Karstenula</taxon>
    </lineage>
</organism>
<dbReference type="AlphaFoldDB" id="A0A9P4PBB1"/>
<accession>A0A9P4PBB1</accession>
<gene>
    <name evidence="2" type="ORF">P171DRAFT_447862</name>
</gene>
<keyword evidence="3" id="KW-1185">Reference proteome</keyword>
<sequence length="237" mass="26756">MSARSSPAEPEAAQALLSLSSSSGNNLGGTGDQLPVLGPSETRVRPRWPVEQPLRGPRALKASLIKADVHNYRQRLAGEQQAQGSDGGEKTSFWKILTILRFLVTDYATAIKECNRSGLAEFFIKVDCLGALFGLIEKRTPTAEWFDDYMNTVYSVQDFPELTLWGMIDNFLDGEDWQLEGLQIDMADAIESRDFEAMRAIRNSIKTGPRETLYMLRCMWWWFREQTPVYAASLLVH</sequence>
<feature type="region of interest" description="Disordered" evidence="1">
    <location>
        <begin position="1"/>
        <end position="41"/>
    </location>
</feature>
<name>A0A9P4PBB1_9PLEO</name>
<reference evidence="2" key="1">
    <citation type="journal article" date="2020" name="Stud. Mycol.">
        <title>101 Dothideomycetes genomes: a test case for predicting lifestyles and emergence of pathogens.</title>
        <authorList>
            <person name="Haridas S."/>
            <person name="Albert R."/>
            <person name="Binder M."/>
            <person name="Bloem J."/>
            <person name="Labutti K."/>
            <person name="Salamov A."/>
            <person name="Andreopoulos B."/>
            <person name="Baker S."/>
            <person name="Barry K."/>
            <person name="Bills G."/>
            <person name="Bluhm B."/>
            <person name="Cannon C."/>
            <person name="Castanera R."/>
            <person name="Culley D."/>
            <person name="Daum C."/>
            <person name="Ezra D."/>
            <person name="Gonzalez J."/>
            <person name="Henrissat B."/>
            <person name="Kuo A."/>
            <person name="Liang C."/>
            <person name="Lipzen A."/>
            <person name="Lutzoni F."/>
            <person name="Magnuson J."/>
            <person name="Mondo S."/>
            <person name="Nolan M."/>
            <person name="Ohm R."/>
            <person name="Pangilinan J."/>
            <person name="Park H.-J."/>
            <person name="Ramirez L."/>
            <person name="Alfaro M."/>
            <person name="Sun H."/>
            <person name="Tritt A."/>
            <person name="Yoshinaga Y."/>
            <person name="Zwiers L.-H."/>
            <person name="Turgeon B."/>
            <person name="Goodwin S."/>
            <person name="Spatafora J."/>
            <person name="Crous P."/>
            <person name="Grigoriev I."/>
        </authorList>
    </citation>
    <scope>NUCLEOTIDE SEQUENCE</scope>
    <source>
        <strain evidence="2">CBS 690.94</strain>
    </source>
</reference>
<evidence type="ECO:0000313" key="2">
    <source>
        <dbReference type="EMBL" id="KAF2439886.1"/>
    </source>
</evidence>
<protein>
    <submittedName>
        <fullName evidence="2">Uncharacterized protein</fullName>
    </submittedName>
</protein>
<comment type="caution">
    <text evidence="2">The sequence shown here is derived from an EMBL/GenBank/DDBJ whole genome shotgun (WGS) entry which is preliminary data.</text>
</comment>
<feature type="compositionally biased region" description="Low complexity" evidence="1">
    <location>
        <begin position="1"/>
        <end position="23"/>
    </location>
</feature>
<proteinExistence type="predicted"/>